<keyword evidence="3" id="KW-1185">Reference proteome</keyword>
<keyword evidence="2" id="KW-0238">DNA-binding</keyword>
<protein>
    <submittedName>
        <fullName evidence="2">DNA-binding transcriptional regulator, XRE family</fullName>
    </submittedName>
</protein>
<dbReference type="GO" id="GO:0003677">
    <property type="term" value="F:DNA binding"/>
    <property type="evidence" value="ECO:0007669"/>
    <property type="project" value="UniProtKB-KW"/>
</dbReference>
<dbReference type="Pfam" id="PF13443">
    <property type="entry name" value="HTH_26"/>
    <property type="match status" value="1"/>
</dbReference>
<evidence type="ECO:0000313" key="3">
    <source>
        <dbReference type="Proteomes" id="UP000242317"/>
    </source>
</evidence>
<dbReference type="Gene3D" id="1.10.260.40">
    <property type="entry name" value="lambda repressor-like DNA-binding domains"/>
    <property type="match status" value="1"/>
</dbReference>
<accession>A0A1G6MPR9</accession>
<gene>
    <name evidence="2" type="ORF">SAMN05421749_10774</name>
</gene>
<dbReference type="Proteomes" id="UP000242317">
    <property type="component" value="Unassembled WGS sequence"/>
</dbReference>
<dbReference type="PANTHER" id="PTHR37301:SF1">
    <property type="entry name" value="DNA-BINDING PROTEIN"/>
    <property type="match status" value="1"/>
</dbReference>
<dbReference type="SUPFAM" id="SSF47413">
    <property type="entry name" value="lambda repressor-like DNA-binding domains"/>
    <property type="match status" value="1"/>
</dbReference>
<proteinExistence type="predicted"/>
<name>A0A1G6MPR9_9GAMM</name>
<organism evidence="2 3">
    <name type="scientific">Acinetobacter marinus</name>
    <dbReference type="NCBI Taxonomy" id="281375"/>
    <lineage>
        <taxon>Bacteria</taxon>
        <taxon>Pseudomonadati</taxon>
        <taxon>Pseudomonadota</taxon>
        <taxon>Gammaproteobacteria</taxon>
        <taxon>Moraxellales</taxon>
        <taxon>Moraxellaceae</taxon>
        <taxon>Acinetobacter</taxon>
    </lineage>
</organism>
<sequence>MYSCKVGLHQINISSDVCNLPLNVHKYNDLFIGLEEYIVIICNLPILLAERRMKVSDLIRGTGINKTTLHKLYNDELTRIDFETINRICDFLDIDVGDLLSFKKNSEE</sequence>
<dbReference type="InterPro" id="IPR001387">
    <property type="entry name" value="Cro/C1-type_HTH"/>
</dbReference>
<dbReference type="InterPro" id="IPR010982">
    <property type="entry name" value="Lambda_DNA-bd_dom_sf"/>
</dbReference>
<feature type="domain" description="HTH cro/C1-type" evidence="1">
    <location>
        <begin position="43"/>
        <end position="104"/>
    </location>
</feature>
<dbReference type="AlphaFoldDB" id="A0A1G6MPR9"/>
<evidence type="ECO:0000313" key="2">
    <source>
        <dbReference type="EMBL" id="SDC56955.1"/>
    </source>
</evidence>
<reference evidence="3" key="1">
    <citation type="submission" date="2016-09" db="EMBL/GenBank/DDBJ databases">
        <authorList>
            <person name="Varghese N."/>
            <person name="Submissions S."/>
        </authorList>
    </citation>
    <scope>NUCLEOTIDE SEQUENCE [LARGE SCALE GENOMIC DNA]</scope>
    <source>
        <strain evidence="3">ANC 3699</strain>
    </source>
</reference>
<evidence type="ECO:0000259" key="1">
    <source>
        <dbReference type="Pfam" id="PF13443"/>
    </source>
</evidence>
<dbReference type="EMBL" id="FMYK01000007">
    <property type="protein sequence ID" value="SDC56955.1"/>
    <property type="molecule type" value="Genomic_DNA"/>
</dbReference>
<dbReference type="PANTHER" id="PTHR37301">
    <property type="entry name" value="DNA-BINDING PROTEIN-RELATED"/>
    <property type="match status" value="1"/>
</dbReference>